<gene>
    <name evidence="2" type="ORF">METZ01_LOCUS394066</name>
</gene>
<dbReference type="PANTHER" id="PTHR43543">
    <property type="entry name" value="MALONIC SEMIALDEHYDE REDUCTASE RUTE-RELATED"/>
    <property type="match status" value="1"/>
</dbReference>
<dbReference type="InterPro" id="IPR029479">
    <property type="entry name" value="Nitroreductase"/>
</dbReference>
<proteinExistence type="predicted"/>
<dbReference type="GO" id="GO:0016491">
    <property type="term" value="F:oxidoreductase activity"/>
    <property type="evidence" value="ECO:0007669"/>
    <property type="project" value="InterPro"/>
</dbReference>
<sequence>MLSTSSLDKLFTKARSHKSWINKDITEQQINQIYDLLKFAPTSSNTCPARFTFIRSKEAKERLKPSLDEGNIDQAMNSPAVVVISYDTDFYQKLP</sequence>
<dbReference type="SUPFAM" id="SSF55469">
    <property type="entry name" value="FMN-dependent nitroreductase-like"/>
    <property type="match status" value="1"/>
</dbReference>
<dbReference type="Pfam" id="PF00881">
    <property type="entry name" value="Nitroreductase"/>
    <property type="match status" value="1"/>
</dbReference>
<evidence type="ECO:0000313" key="2">
    <source>
        <dbReference type="EMBL" id="SVD41212.1"/>
    </source>
</evidence>
<dbReference type="InterPro" id="IPR000415">
    <property type="entry name" value="Nitroreductase-like"/>
</dbReference>
<name>A0A382V3Z5_9ZZZZ</name>
<reference evidence="2" key="1">
    <citation type="submission" date="2018-05" db="EMBL/GenBank/DDBJ databases">
        <authorList>
            <person name="Lanie J.A."/>
            <person name="Ng W.-L."/>
            <person name="Kazmierczak K.M."/>
            <person name="Andrzejewski T.M."/>
            <person name="Davidsen T.M."/>
            <person name="Wayne K.J."/>
            <person name="Tettelin H."/>
            <person name="Glass J.I."/>
            <person name="Rusch D."/>
            <person name="Podicherti R."/>
            <person name="Tsui H.-C.T."/>
            <person name="Winkler M.E."/>
        </authorList>
    </citation>
    <scope>NUCLEOTIDE SEQUENCE</scope>
</reference>
<organism evidence="2">
    <name type="scientific">marine metagenome</name>
    <dbReference type="NCBI Taxonomy" id="408172"/>
    <lineage>
        <taxon>unclassified sequences</taxon>
        <taxon>metagenomes</taxon>
        <taxon>ecological metagenomes</taxon>
    </lineage>
</organism>
<dbReference type="InterPro" id="IPR050461">
    <property type="entry name" value="Nitroreductase_HadB/RutE"/>
</dbReference>
<dbReference type="PANTHER" id="PTHR43543:SF1">
    <property type="entry name" value="MALONIC SEMIALDEHYDE REDUCTASE RUTE-RELATED"/>
    <property type="match status" value="1"/>
</dbReference>
<accession>A0A382V3Z5</accession>
<dbReference type="AlphaFoldDB" id="A0A382V3Z5"/>
<protein>
    <recommendedName>
        <fullName evidence="1">Nitroreductase domain-containing protein</fullName>
    </recommendedName>
</protein>
<evidence type="ECO:0000259" key="1">
    <source>
        <dbReference type="Pfam" id="PF00881"/>
    </source>
</evidence>
<feature type="domain" description="Nitroreductase" evidence="1">
    <location>
        <begin position="15"/>
        <end position="72"/>
    </location>
</feature>
<dbReference type="Gene3D" id="3.40.109.10">
    <property type="entry name" value="NADH Oxidase"/>
    <property type="match status" value="1"/>
</dbReference>
<feature type="non-terminal residue" evidence="2">
    <location>
        <position position="95"/>
    </location>
</feature>
<dbReference type="EMBL" id="UINC01149009">
    <property type="protein sequence ID" value="SVD41212.1"/>
    <property type="molecule type" value="Genomic_DNA"/>
</dbReference>